<feature type="transmembrane region" description="Helical" evidence="1">
    <location>
        <begin position="78"/>
        <end position="103"/>
    </location>
</feature>
<evidence type="ECO:0000313" key="3">
    <source>
        <dbReference type="Proteomes" id="UP000324222"/>
    </source>
</evidence>
<dbReference type="Proteomes" id="UP000324222">
    <property type="component" value="Unassembled WGS sequence"/>
</dbReference>
<sequence>MDQSSLYYPPTSPPLSLHHHYHHLSNHLASCTTIPNNITFIPPPPSPSLPPSLSDSRLTLPRPARISHTHNLFISPRLVLSLTASNLLLTLVVLPVLVASVVLGPPYHDPNSPPRTTFLVLASQNSSLANATEQGVSALRLERSVAPEEVTSHDVDPQPVWESLEGEQDLAESWMGPDNATRGLEEEEETAVQDRVGSAWGGGGGVGSAALCQGAAFLANLVTAASAITVAIIALDR</sequence>
<feature type="transmembrane region" description="Helical" evidence="1">
    <location>
        <begin position="215"/>
        <end position="235"/>
    </location>
</feature>
<evidence type="ECO:0000256" key="1">
    <source>
        <dbReference type="SAM" id="Phobius"/>
    </source>
</evidence>
<keyword evidence="1" id="KW-0812">Transmembrane</keyword>
<keyword evidence="3" id="KW-1185">Reference proteome</keyword>
<comment type="caution">
    <text evidence="2">The sequence shown here is derived from an EMBL/GenBank/DDBJ whole genome shotgun (WGS) entry which is preliminary data.</text>
</comment>
<dbReference type="AlphaFoldDB" id="A0A5B7HR77"/>
<dbReference type="EMBL" id="VSRR010033485">
    <property type="protein sequence ID" value="MPC71737.1"/>
    <property type="molecule type" value="Genomic_DNA"/>
</dbReference>
<keyword evidence="1" id="KW-0472">Membrane</keyword>
<accession>A0A5B7HR77</accession>
<proteinExistence type="predicted"/>
<reference evidence="2 3" key="1">
    <citation type="submission" date="2019-05" db="EMBL/GenBank/DDBJ databases">
        <title>Another draft genome of Portunus trituberculatus and its Hox gene families provides insights of decapod evolution.</title>
        <authorList>
            <person name="Jeong J.-H."/>
            <person name="Song I."/>
            <person name="Kim S."/>
            <person name="Choi T."/>
            <person name="Kim D."/>
            <person name="Ryu S."/>
            <person name="Kim W."/>
        </authorList>
    </citation>
    <scope>NUCLEOTIDE SEQUENCE [LARGE SCALE GENOMIC DNA]</scope>
    <source>
        <tissue evidence="2">Muscle</tissue>
    </source>
</reference>
<protein>
    <submittedName>
        <fullName evidence="2">Uncharacterized protein</fullName>
    </submittedName>
</protein>
<dbReference type="OrthoDB" id="6363855at2759"/>
<evidence type="ECO:0000313" key="2">
    <source>
        <dbReference type="EMBL" id="MPC71737.1"/>
    </source>
</evidence>
<name>A0A5B7HR77_PORTR</name>
<keyword evidence="1" id="KW-1133">Transmembrane helix</keyword>
<gene>
    <name evidence="2" type="ORF">E2C01_066023</name>
</gene>
<organism evidence="2 3">
    <name type="scientific">Portunus trituberculatus</name>
    <name type="common">Swimming crab</name>
    <name type="synonym">Neptunus trituberculatus</name>
    <dbReference type="NCBI Taxonomy" id="210409"/>
    <lineage>
        <taxon>Eukaryota</taxon>
        <taxon>Metazoa</taxon>
        <taxon>Ecdysozoa</taxon>
        <taxon>Arthropoda</taxon>
        <taxon>Crustacea</taxon>
        <taxon>Multicrustacea</taxon>
        <taxon>Malacostraca</taxon>
        <taxon>Eumalacostraca</taxon>
        <taxon>Eucarida</taxon>
        <taxon>Decapoda</taxon>
        <taxon>Pleocyemata</taxon>
        <taxon>Brachyura</taxon>
        <taxon>Eubrachyura</taxon>
        <taxon>Portunoidea</taxon>
        <taxon>Portunidae</taxon>
        <taxon>Portuninae</taxon>
        <taxon>Portunus</taxon>
    </lineage>
</organism>